<gene>
    <name evidence="1" type="ORF">B4109_0666</name>
</gene>
<dbReference type="Proteomes" id="UP000075424">
    <property type="component" value="Unassembled WGS sequence"/>
</dbReference>
<name>A0A150MJE0_GEOSE</name>
<dbReference type="PATRIC" id="fig|1422.18.peg.556"/>
<accession>A0A150MJE0</accession>
<proteinExistence type="predicted"/>
<reference evidence="1 2" key="1">
    <citation type="submission" date="2016-01" db="EMBL/GenBank/DDBJ databases">
        <title>Draft Genome Sequences of Seven Thermophilic Sporeformers Isolated from Foods.</title>
        <authorList>
            <person name="Berendsen E.M."/>
            <person name="Wells-Bennik M.H."/>
            <person name="Krawcyk A.O."/>
            <person name="De Jong A."/>
            <person name="Holsappel S."/>
            <person name="Eijlander R.T."/>
            <person name="Kuipers O.P."/>
        </authorList>
    </citation>
    <scope>NUCLEOTIDE SEQUENCE [LARGE SCALE GENOMIC DNA]</scope>
    <source>
        <strain evidence="1 2">B4109</strain>
    </source>
</reference>
<evidence type="ECO:0000313" key="1">
    <source>
        <dbReference type="EMBL" id="KYD24459.1"/>
    </source>
</evidence>
<dbReference type="EMBL" id="LQYV01000099">
    <property type="protein sequence ID" value="KYD24459.1"/>
    <property type="molecule type" value="Genomic_DNA"/>
</dbReference>
<protein>
    <submittedName>
        <fullName evidence="1">Uncharacterized protein</fullName>
    </submittedName>
</protein>
<organism evidence="1 2">
    <name type="scientific">Geobacillus stearothermophilus</name>
    <name type="common">Bacillus stearothermophilus</name>
    <dbReference type="NCBI Taxonomy" id="1422"/>
    <lineage>
        <taxon>Bacteria</taxon>
        <taxon>Bacillati</taxon>
        <taxon>Bacillota</taxon>
        <taxon>Bacilli</taxon>
        <taxon>Bacillales</taxon>
        <taxon>Anoxybacillaceae</taxon>
        <taxon>Geobacillus</taxon>
    </lineage>
</organism>
<comment type="caution">
    <text evidence="1">The sequence shown here is derived from an EMBL/GenBank/DDBJ whole genome shotgun (WGS) entry which is preliminary data.</text>
</comment>
<dbReference type="AlphaFoldDB" id="A0A150MJE0"/>
<sequence>MPPSRQGVTEDRTTTRFTDPYMGLKATLFGRPTVDQMLGKSYKC</sequence>
<evidence type="ECO:0000313" key="2">
    <source>
        <dbReference type="Proteomes" id="UP000075424"/>
    </source>
</evidence>